<accession>A0ABT5TQN9</accession>
<organism evidence="2 3">
    <name type="scientific">Shewanella metallivivens</name>
    <dbReference type="NCBI Taxonomy" id="2872342"/>
    <lineage>
        <taxon>Bacteria</taxon>
        <taxon>Pseudomonadati</taxon>
        <taxon>Pseudomonadota</taxon>
        <taxon>Gammaproteobacteria</taxon>
        <taxon>Alteromonadales</taxon>
        <taxon>Shewanellaceae</taxon>
        <taxon>Shewanella</taxon>
    </lineage>
</organism>
<evidence type="ECO:0000313" key="3">
    <source>
        <dbReference type="Proteomes" id="UP001213691"/>
    </source>
</evidence>
<protein>
    <submittedName>
        <fullName evidence="2">Uncharacterized protein</fullName>
    </submittedName>
</protein>
<proteinExistence type="predicted"/>
<keyword evidence="1" id="KW-0472">Membrane</keyword>
<evidence type="ECO:0000313" key="2">
    <source>
        <dbReference type="EMBL" id="MDD8060829.1"/>
    </source>
</evidence>
<keyword evidence="1" id="KW-0812">Transmembrane</keyword>
<evidence type="ECO:0000256" key="1">
    <source>
        <dbReference type="SAM" id="Phobius"/>
    </source>
</evidence>
<dbReference type="Proteomes" id="UP001213691">
    <property type="component" value="Unassembled WGS sequence"/>
</dbReference>
<dbReference type="RefSeq" id="WP_274408584.1">
    <property type="nucleotide sequence ID" value="NZ_JAQQPZ010000013.1"/>
</dbReference>
<dbReference type="EMBL" id="JAQQPZ010000013">
    <property type="protein sequence ID" value="MDD8060829.1"/>
    <property type="molecule type" value="Genomic_DNA"/>
</dbReference>
<name>A0ABT5TQN9_9GAMM</name>
<comment type="caution">
    <text evidence="2">The sequence shown here is derived from an EMBL/GenBank/DDBJ whole genome shotgun (WGS) entry which is preliminary data.</text>
</comment>
<keyword evidence="3" id="KW-1185">Reference proteome</keyword>
<sequence length="133" mass="14694">MNPTLCQNLVKPLRRIARLSKLSKAHLTLCFGLLLLQPLADALSISVGHFIDISEFIAIADGLLAEFVGAGLLSLIVFNPMVIEQFWRLFHLNAKFSNLLELSDALSALSPVIPKSLDYTAHGCRAPPRYFSF</sequence>
<keyword evidence="1" id="KW-1133">Transmembrane helix</keyword>
<gene>
    <name evidence="2" type="ORF">PQR79_17320</name>
</gene>
<reference evidence="2 3" key="1">
    <citation type="submission" date="2023-02" db="EMBL/GenBank/DDBJ databases">
        <title>Genome sequence of Shewanella metallivivens ER-Te-42B-Light, sp. nov., enriched from sulfide tube worms (Riftia pachyptila) isolated from Explorer Ridge in the Pacific Ocean.</title>
        <authorList>
            <person name="Maltman C."/>
            <person name="Kuzyk S.B."/>
            <person name="Kyndt J.A."/>
            <person name="Yurkov V."/>
        </authorList>
    </citation>
    <scope>NUCLEOTIDE SEQUENCE [LARGE SCALE GENOMIC DNA]</scope>
    <source>
        <strain evidence="2 3">ER-Te-42B-Light</strain>
    </source>
</reference>
<feature type="transmembrane region" description="Helical" evidence="1">
    <location>
        <begin position="58"/>
        <end position="78"/>
    </location>
</feature>